<gene>
    <name evidence="1" type="primary">purF</name>
    <name evidence="1" type="ORF">A5CPYCFAH4_04890</name>
</gene>
<sequence length="473" mass="51996">MVMGQISDRELHEECGVFGVFGVKDAASLTYYGLHALQHRGQEGAGIVTVDRDATFRRIKGGGLVTEVFGEGNLSTLKGDMAIGHVRYTTAGGGGIENVQPFLFRHNTGDFALAHNGNIVNSALLRIYLENKGSLFQSTSDSEILAHLIKKETKYHDRPRIYSIIDALNMIEGAFAFLIMTANRIYACRDKYGLRPLSIGRLGDGYVVSSETCAFDVLGAEFVRDVEPGEIVTIDSEGIRSRDFSQYKRCEMCSMEYIYFARPDSDIEGCNVHAYRKESGRLLFGEAPAEADIVVGVPDSSLSAAMGYAEASGLPYEMGLIKNKYIGRTFIQPSQELREKGVRMKLSAVRTIVKGKRVVLVDDSIVRGTTSRRIVTMLKEAGATEVHVRIASPPMTHPCFYGVDTSTRDELISARKEVDGVREEICADSLAFLSPGALLRAGNRKDLCMACFTGHYPTALYQSVDEVNKDVKC</sequence>
<evidence type="ECO:0000313" key="2">
    <source>
        <dbReference type="Proteomes" id="UP000317465"/>
    </source>
</evidence>
<keyword evidence="2" id="KW-1185">Reference proteome</keyword>
<organism evidence="1 2">
    <name type="scientific">Alistipes onderdonkii subsp. vulgaris</name>
    <dbReference type="NCBI Taxonomy" id="2585117"/>
    <lineage>
        <taxon>Bacteria</taxon>
        <taxon>Pseudomonadati</taxon>
        <taxon>Bacteroidota</taxon>
        <taxon>Bacteroidia</taxon>
        <taxon>Bacteroidales</taxon>
        <taxon>Rikenellaceae</taxon>
        <taxon>Alistipes</taxon>
    </lineage>
</organism>
<accession>A0ACA8QUI9</accession>
<name>A0ACA8QUI9_9BACT</name>
<reference evidence="1 2" key="1">
    <citation type="journal article" date="2020" name="Int. J. Syst. Evol. Microbiol.">
        <title>Alistipes communis sp. nov., Alistipes dispar sp. nov. and Alistipes onderdonkii subsp. vulgaris subsp. nov., isolated from human faeces, and creation of Alistipes onderdonkii subsp. onderdonkii subsp. nov.</title>
        <authorList>
            <person name="Sakamoto M."/>
            <person name="Ikeyama N."/>
            <person name="Ogata Y."/>
            <person name="Suda W."/>
            <person name="Iino T."/>
            <person name="Hattori M."/>
            <person name="Ohkuma M."/>
        </authorList>
    </citation>
    <scope>NUCLEOTIDE SEQUENCE [LARGE SCALE GENOMIC DNA]</scope>
    <source>
        <strain evidence="1 2">5CPYCFAH4</strain>
    </source>
</reference>
<dbReference type="Proteomes" id="UP000317465">
    <property type="component" value="Chromosome"/>
</dbReference>
<evidence type="ECO:0000313" key="1">
    <source>
        <dbReference type="EMBL" id="BBL08265.1"/>
    </source>
</evidence>
<protein>
    <submittedName>
        <fullName evidence="1">Amidophosphoribosyltransferase</fullName>
    </submittedName>
</protein>
<dbReference type="EMBL" id="AP019737">
    <property type="protein sequence ID" value="BBL08265.1"/>
    <property type="molecule type" value="Genomic_DNA"/>
</dbReference>
<proteinExistence type="predicted"/>